<evidence type="ECO:0000313" key="7">
    <source>
        <dbReference type="Proteomes" id="UP001225034"/>
    </source>
</evidence>
<comment type="cofactor">
    <cofactor evidence="1">
        <name>FMN</name>
        <dbReference type="ChEBI" id="CHEBI:58210"/>
    </cofactor>
</comment>
<dbReference type="RefSeq" id="WP_306982237.1">
    <property type="nucleotide sequence ID" value="NZ_JAUSUA010000002.1"/>
</dbReference>
<keyword evidence="2" id="KW-0285">Flavoprotein</keyword>
<dbReference type="Proteomes" id="UP001225034">
    <property type="component" value="Unassembled WGS sequence"/>
</dbReference>
<dbReference type="PANTHER" id="PTHR33798">
    <property type="entry name" value="FLAVOPROTEIN OXYGENASE"/>
    <property type="match status" value="1"/>
</dbReference>
<sequence length="208" mass="22894">MHILSATDLSVKEHYKLLSGSVVPRPIAFVTTLSTEDSGVVNAAPFSFFNVVSADPPLLSVSISRSNGEMKDTARNILQYKELVIHVSTEEMIEDINETAAPLKPNQSELELTKFHVKPSEMIEVPGILEAKIRYECVLHEHITIKNDQGTVVNDLILAKVVCYHISEGVYDAEAGYISVEKLRPVARLAGHDYASLGKTYAMARPTS</sequence>
<gene>
    <name evidence="6" type="ORF">J2S05_001969</name>
</gene>
<keyword evidence="7" id="KW-1185">Reference proteome</keyword>
<dbReference type="SMART" id="SM00903">
    <property type="entry name" value="Flavin_Reduct"/>
    <property type="match status" value="1"/>
</dbReference>
<evidence type="ECO:0000256" key="2">
    <source>
        <dbReference type="ARBA" id="ARBA00022630"/>
    </source>
</evidence>
<evidence type="ECO:0000256" key="4">
    <source>
        <dbReference type="ARBA" id="ARBA00038054"/>
    </source>
</evidence>
<dbReference type="InterPro" id="IPR012349">
    <property type="entry name" value="Split_barrel_FMN-bd"/>
</dbReference>
<dbReference type="Pfam" id="PF01613">
    <property type="entry name" value="Flavin_Reduct"/>
    <property type="match status" value="1"/>
</dbReference>
<accession>A0ABT9YH50</accession>
<dbReference type="EMBL" id="JAUSUA010000002">
    <property type="protein sequence ID" value="MDQ0207170.1"/>
    <property type="molecule type" value="Genomic_DNA"/>
</dbReference>
<organism evidence="6 7">
    <name type="scientific">Alkalicoccobacillus murimartini</name>
    <dbReference type="NCBI Taxonomy" id="171685"/>
    <lineage>
        <taxon>Bacteria</taxon>
        <taxon>Bacillati</taxon>
        <taxon>Bacillota</taxon>
        <taxon>Bacilli</taxon>
        <taxon>Bacillales</taxon>
        <taxon>Bacillaceae</taxon>
        <taxon>Alkalicoccobacillus</taxon>
    </lineage>
</organism>
<protein>
    <submittedName>
        <fullName evidence="6">Flavin reductase (DIM6/NTAB) family NADH-FMN oxidoreductase RutF</fullName>
    </submittedName>
</protein>
<dbReference type="PANTHER" id="PTHR33798:SF5">
    <property type="entry name" value="FLAVIN REDUCTASE LIKE DOMAIN-CONTAINING PROTEIN"/>
    <property type="match status" value="1"/>
</dbReference>
<comment type="similarity">
    <text evidence="4">Belongs to the flavoredoxin family.</text>
</comment>
<feature type="domain" description="Flavin reductase like" evidence="5">
    <location>
        <begin position="20"/>
        <end position="179"/>
    </location>
</feature>
<comment type="caution">
    <text evidence="6">The sequence shown here is derived from an EMBL/GenBank/DDBJ whole genome shotgun (WGS) entry which is preliminary data.</text>
</comment>
<name>A0ABT9YH50_9BACI</name>
<evidence type="ECO:0000256" key="1">
    <source>
        <dbReference type="ARBA" id="ARBA00001917"/>
    </source>
</evidence>
<reference evidence="6 7" key="1">
    <citation type="submission" date="2023-07" db="EMBL/GenBank/DDBJ databases">
        <title>Genomic Encyclopedia of Type Strains, Phase IV (KMG-IV): sequencing the most valuable type-strain genomes for metagenomic binning, comparative biology and taxonomic classification.</title>
        <authorList>
            <person name="Goeker M."/>
        </authorList>
    </citation>
    <scope>NUCLEOTIDE SEQUENCE [LARGE SCALE GENOMIC DNA]</scope>
    <source>
        <strain evidence="6 7">DSM 19154</strain>
    </source>
</reference>
<evidence type="ECO:0000313" key="6">
    <source>
        <dbReference type="EMBL" id="MDQ0207170.1"/>
    </source>
</evidence>
<keyword evidence="3" id="KW-0288">FMN</keyword>
<dbReference type="Gene3D" id="2.30.110.10">
    <property type="entry name" value="Electron Transport, Fmn-binding Protein, Chain A"/>
    <property type="match status" value="1"/>
</dbReference>
<proteinExistence type="inferred from homology"/>
<dbReference type="InterPro" id="IPR002563">
    <property type="entry name" value="Flavin_Rdtase-like_dom"/>
</dbReference>
<evidence type="ECO:0000256" key="3">
    <source>
        <dbReference type="ARBA" id="ARBA00022643"/>
    </source>
</evidence>
<evidence type="ECO:0000259" key="5">
    <source>
        <dbReference type="SMART" id="SM00903"/>
    </source>
</evidence>
<dbReference type="SUPFAM" id="SSF50475">
    <property type="entry name" value="FMN-binding split barrel"/>
    <property type="match status" value="1"/>
</dbReference>